<dbReference type="AlphaFoldDB" id="A0A5B7E1T4"/>
<feature type="region of interest" description="Disordered" evidence="1">
    <location>
        <begin position="25"/>
        <end position="45"/>
    </location>
</feature>
<protein>
    <submittedName>
        <fullName evidence="2">Uncharacterized protein</fullName>
    </submittedName>
</protein>
<comment type="caution">
    <text evidence="2">The sequence shown here is derived from an EMBL/GenBank/DDBJ whole genome shotgun (WGS) entry which is preliminary data.</text>
</comment>
<keyword evidence="3" id="KW-1185">Reference proteome</keyword>
<dbReference type="EMBL" id="VSRR010001737">
    <property type="protein sequence ID" value="MPC27379.1"/>
    <property type="molecule type" value="Genomic_DNA"/>
</dbReference>
<evidence type="ECO:0000313" key="2">
    <source>
        <dbReference type="EMBL" id="MPC27379.1"/>
    </source>
</evidence>
<reference evidence="2 3" key="1">
    <citation type="submission" date="2019-05" db="EMBL/GenBank/DDBJ databases">
        <title>Another draft genome of Portunus trituberculatus and its Hox gene families provides insights of decapod evolution.</title>
        <authorList>
            <person name="Jeong J.-H."/>
            <person name="Song I."/>
            <person name="Kim S."/>
            <person name="Choi T."/>
            <person name="Kim D."/>
            <person name="Ryu S."/>
            <person name="Kim W."/>
        </authorList>
    </citation>
    <scope>NUCLEOTIDE SEQUENCE [LARGE SCALE GENOMIC DNA]</scope>
    <source>
        <tissue evidence="2">Muscle</tissue>
    </source>
</reference>
<dbReference type="Proteomes" id="UP000324222">
    <property type="component" value="Unassembled WGS sequence"/>
</dbReference>
<evidence type="ECO:0000256" key="1">
    <source>
        <dbReference type="SAM" id="MobiDB-lite"/>
    </source>
</evidence>
<sequence length="88" mass="8687">MVGPASSRGNIQLAVVASTEDGGLAACHPARSPGREGTQGPPVSALTPPLAAAAAEAAAAAAAAVELMFMVRKALNLIVIITVLVFLP</sequence>
<accession>A0A5B7E1T4</accession>
<evidence type="ECO:0000313" key="3">
    <source>
        <dbReference type="Proteomes" id="UP000324222"/>
    </source>
</evidence>
<name>A0A5B7E1T4_PORTR</name>
<proteinExistence type="predicted"/>
<organism evidence="2 3">
    <name type="scientific">Portunus trituberculatus</name>
    <name type="common">Swimming crab</name>
    <name type="synonym">Neptunus trituberculatus</name>
    <dbReference type="NCBI Taxonomy" id="210409"/>
    <lineage>
        <taxon>Eukaryota</taxon>
        <taxon>Metazoa</taxon>
        <taxon>Ecdysozoa</taxon>
        <taxon>Arthropoda</taxon>
        <taxon>Crustacea</taxon>
        <taxon>Multicrustacea</taxon>
        <taxon>Malacostraca</taxon>
        <taxon>Eumalacostraca</taxon>
        <taxon>Eucarida</taxon>
        <taxon>Decapoda</taxon>
        <taxon>Pleocyemata</taxon>
        <taxon>Brachyura</taxon>
        <taxon>Eubrachyura</taxon>
        <taxon>Portunoidea</taxon>
        <taxon>Portunidae</taxon>
        <taxon>Portuninae</taxon>
        <taxon>Portunus</taxon>
    </lineage>
</organism>
<gene>
    <name evidence="2" type="ORF">E2C01_020549</name>
</gene>